<dbReference type="Gene3D" id="1.20.1250.20">
    <property type="entry name" value="MFS general substrate transporter like domains"/>
    <property type="match status" value="1"/>
</dbReference>
<keyword evidence="7" id="KW-1185">Reference proteome</keyword>
<organism evidence="6 7">
    <name type="scientific">Acidihalobacter ferrooxydans</name>
    <dbReference type="NCBI Taxonomy" id="1765967"/>
    <lineage>
        <taxon>Bacteria</taxon>
        <taxon>Pseudomonadati</taxon>
        <taxon>Pseudomonadota</taxon>
        <taxon>Gammaproteobacteria</taxon>
        <taxon>Chromatiales</taxon>
        <taxon>Ectothiorhodospiraceae</taxon>
        <taxon>Acidihalobacter</taxon>
    </lineage>
</organism>
<dbReference type="CDD" id="cd17324">
    <property type="entry name" value="MFS_NepI_like"/>
    <property type="match status" value="1"/>
</dbReference>
<feature type="transmembrane region" description="Helical" evidence="4">
    <location>
        <begin position="251"/>
        <end position="271"/>
    </location>
</feature>
<feature type="transmembrane region" description="Helical" evidence="4">
    <location>
        <begin position="143"/>
        <end position="163"/>
    </location>
</feature>
<feature type="transmembrane region" description="Helical" evidence="4">
    <location>
        <begin position="221"/>
        <end position="245"/>
    </location>
</feature>
<feature type="transmembrane region" description="Helical" evidence="4">
    <location>
        <begin position="346"/>
        <end position="368"/>
    </location>
</feature>
<dbReference type="InterPro" id="IPR020846">
    <property type="entry name" value="MFS_dom"/>
</dbReference>
<sequence length="397" mass="41317">MPNTHEQTTPDVSASLLLLFATGTGLAVATLYYNQPMLAVIGLHLHASPSALGWIPTLTQLGYAAGILFLAPLGDRHDRRSVILIKGVVLILALLGAAYSPSIALLGAASFLIGLSATLAQDIVPAAAHIAPAAKRGRIVGKVMTGLLLGILLSRVVSGLVAAQAGWRTMFLIAAASITVFWLIAWRRLPAFEPTTRLNYRALLASLGHLWIRHSLLRRAAIAQGFLSLAFGGFWSTLAVMLHAAPFHLNSAAAGAYGLAGAAGALAAPLAGRFADHGGPERVTRVGAALVAVSFTALFALPWSPVPVYLTLIAISSIGFDLGIQSSLIAHQSIIYGLDHDARGRLTAILVTAMFIGMAIGSALSSILLEQIGWLGVVGFAVFSGLAALATRLWPGA</sequence>
<keyword evidence="2 4" id="KW-1133">Transmembrane helix</keyword>
<feature type="transmembrane region" description="Helical" evidence="4">
    <location>
        <begin position="283"/>
        <end position="303"/>
    </location>
</feature>
<dbReference type="KEGG" id="afy:BW247_02805"/>
<reference evidence="6 7" key="1">
    <citation type="submission" date="2017-01" db="EMBL/GenBank/DDBJ databases">
        <title>Draft sequence of Acidihalobacter ferrooxidans strain DSM 14175 (strain V8).</title>
        <authorList>
            <person name="Khaleque H.N."/>
            <person name="Ramsay J.P."/>
            <person name="Murphy R.J.T."/>
            <person name="Kaksonen A.H."/>
            <person name="Boxall N.J."/>
            <person name="Watkin E.L.J."/>
        </authorList>
    </citation>
    <scope>NUCLEOTIDE SEQUENCE [LARGE SCALE GENOMIC DNA]</scope>
    <source>
        <strain evidence="6 7">V8</strain>
    </source>
</reference>
<feature type="transmembrane region" description="Helical" evidence="4">
    <location>
        <begin position="53"/>
        <end position="71"/>
    </location>
</feature>
<keyword evidence="1 4" id="KW-0812">Transmembrane</keyword>
<dbReference type="AlphaFoldDB" id="A0A1P8UE87"/>
<accession>A0A1P8UE87</accession>
<feature type="domain" description="Major facilitator superfamily (MFS) profile" evidence="5">
    <location>
        <begin position="11"/>
        <end position="397"/>
    </location>
</feature>
<dbReference type="STRING" id="1765967.BW247_02805"/>
<dbReference type="RefSeq" id="WP_076835595.1">
    <property type="nucleotide sequence ID" value="NZ_CP019434.1"/>
</dbReference>
<feature type="transmembrane region" description="Helical" evidence="4">
    <location>
        <begin position="309"/>
        <end position="334"/>
    </location>
</feature>
<evidence type="ECO:0000259" key="5">
    <source>
        <dbReference type="PROSITE" id="PS50850"/>
    </source>
</evidence>
<evidence type="ECO:0000256" key="2">
    <source>
        <dbReference type="ARBA" id="ARBA00022989"/>
    </source>
</evidence>
<feature type="transmembrane region" description="Helical" evidence="4">
    <location>
        <begin position="374"/>
        <end position="394"/>
    </location>
</feature>
<dbReference type="Proteomes" id="UP000243807">
    <property type="component" value="Chromosome"/>
</dbReference>
<dbReference type="OrthoDB" id="9815356at2"/>
<evidence type="ECO:0000313" key="7">
    <source>
        <dbReference type="Proteomes" id="UP000243807"/>
    </source>
</evidence>
<name>A0A1P8UE87_9GAMM</name>
<evidence type="ECO:0000256" key="4">
    <source>
        <dbReference type="SAM" id="Phobius"/>
    </source>
</evidence>
<evidence type="ECO:0000313" key="6">
    <source>
        <dbReference type="EMBL" id="APZ42155.1"/>
    </source>
</evidence>
<proteinExistence type="predicted"/>
<dbReference type="PROSITE" id="PS50850">
    <property type="entry name" value="MFS"/>
    <property type="match status" value="1"/>
</dbReference>
<dbReference type="PANTHER" id="PTHR42910">
    <property type="entry name" value="TRANSPORTER SCO4007-RELATED"/>
    <property type="match status" value="1"/>
</dbReference>
<dbReference type="Pfam" id="PF07690">
    <property type="entry name" value="MFS_1"/>
    <property type="match status" value="1"/>
</dbReference>
<evidence type="ECO:0000256" key="3">
    <source>
        <dbReference type="ARBA" id="ARBA00023136"/>
    </source>
</evidence>
<dbReference type="InterPro" id="IPR036259">
    <property type="entry name" value="MFS_trans_sf"/>
</dbReference>
<feature type="transmembrane region" description="Helical" evidence="4">
    <location>
        <begin position="83"/>
        <end position="100"/>
    </location>
</feature>
<dbReference type="SUPFAM" id="SSF103473">
    <property type="entry name" value="MFS general substrate transporter"/>
    <property type="match status" value="1"/>
</dbReference>
<dbReference type="InterPro" id="IPR011701">
    <property type="entry name" value="MFS"/>
</dbReference>
<protein>
    <submittedName>
        <fullName evidence="6">MFS transporter</fullName>
    </submittedName>
</protein>
<dbReference type="PANTHER" id="PTHR42910:SF1">
    <property type="entry name" value="MAJOR FACILITATOR SUPERFAMILY (MFS) PROFILE DOMAIN-CONTAINING PROTEIN"/>
    <property type="match status" value="1"/>
</dbReference>
<feature type="transmembrane region" description="Helical" evidence="4">
    <location>
        <begin position="106"/>
        <end position="131"/>
    </location>
</feature>
<evidence type="ECO:0000256" key="1">
    <source>
        <dbReference type="ARBA" id="ARBA00022692"/>
    </source>
</evidence>
<feature type="transmembrane region" description="Helical" evidence="4">
    <location>
        <begin position="169"/>
        <end position="186"/>
    </location>
</feature>
<dbReference type="EMBL" id="CP019434">
    <property type="protein sequence ID" value="APZ42155.1"/>
    <property type="molecule type" value="Genomic_DNA"/>
</dbReference>
<keyword evidence="3 4" id="KW-0472">Membrane</keyword>
<gene>
    <name evidence="6" type="ORF">BW247_02805</name>
</gene>
<feature type="transmembrane region" description="Helical" evidence="4">
    <location>
        <begin position="12"/>
        <end position="33"/>
    </location>
</feature>
<dbReference type="GO" id="GO:0022857">
    <property type="term" value="F:transmembrane transporter activity"/>
    <property type="evidence" value="ECO:0007669"/>
    <property type="project" value="InterPro"/>
</dbReference>